<organism evidence="1 2">
    <name type="scientific">Aromia moschata</name>
    <dbReference type="NCBI Taxonomy" id="1265417"/>
    <lineage>
        <taxon>Eukaryota</taxon>
        <taxon>Metazoa</taxon>
        <taxon>Ecdysozoa</taxon>
        <taxon>Arthropoda</taxon>
        <taxon>Hexapoda</taxon>
        <taxon>Insecta</taxon>
        <taxon>Pterygota</taxon>
        <taxon>Neoptera</taxon>
        <taxon>Endopterygota</taxon>
        <taxon>Coleoptera</taxon>
        <taxon>Polyphaga</taxon>
        <taxon>Cucujiformia</taxon>
        <taxon>Chrysomeloidea</taxon>
        <taxon>Cerambycidae</taxon>
        <taxon>Cerambycinae</taxon>
        <taxon>Callichromatini</taxon>
        <taxon>Aromia</taxon>
    </lineage>
</organism>
<gene>
    <name evidence="1" type="ORF">NQ318_015934</name>
</gene>
<dbReference type="AlphaFoldDB" id="A0AAV8XI61"/>
<name>A0AAV8XI61_9CUCU</name>
<proteinExistence type="predicted"/>
<dbReference type="Proteomes" id="UP001162162">
    <property type="component" value="Unassembled WGS sequence"/>
</dbReference>
<comment type="caution">
    <text evidence="1">The sequence shown here is derived from an EMBL/GenBank/DDBJ whole genome shotgun (WGS) entry which is preliminary data.</text>
</comment>
<protein>
    <submittedName>
        <fullName evidence="1">Uncharacterized protein</fullName>
    </submittedName>
</protein>
<evidence type="ECO:0000313" key="2">
    <source>
        <dbReference type="Proteomes" id="UP001162162"/>
    </source>
</evidence>
<evidence type="ECO:0000313" key="1">
    <source>
        <dbReference type="EMBL" id="KAJ8938635.1"/>
    </source>
</evidence>
<sequence length="208" mass="23252">MAIYINKMSLNDVSLSVEEVEEALNEIENKYSLEFDSVGLPTIDLSQSLMNITKQIASSALSLVHIYRKTLSQMKDLNVEKLITEKMCNRTRKILNLALKINKENEPALSNKVIVQRIVIRAEMFNIYYAQMTASFVNVMFSKDSYTLGHKMGGIGPRGSSVNASWKVLASSLAQSVLVSQTDPSLLRIMGAAIFEESCRLLSEFAFN</sequence>
<dbReference type="EMBL" id="JAPWTK010000543">
    <property type="protein sequence ID" value="KAJ8938635.1"/>
    <property type="molecule type" value="Genomic_DNA"/>
</dbReference>
<accession>A0AAV8XI61</accession>
<reference evidence="1" key="1">
    <citation type="journal article" date="2023" name="Insect Mol. Biol.">
        <title>Genome sequencing provides insights into the evolution of gene families encoding plant cell wall-degrading enzymes in longhorned beetles.</title>
        <authorList>
            <person name="Shin N.R."/>
            <person name="Okamura Y."/>
            <person name="Kirsch R."/>
            <person name="Pauchet Y."/>
        </authorList>
    </citation>
    <scope>NUCLEOTIDE SEQUENCE</scope>
    <source>
        <strain evidence="1">AMC_N1</strain>
    </source>
</reference>
<keyword evidence="2" id="KW-1185">Reference proteome</keyword>